<feature type="region of interest" description="Disordered" evidence="1">
    <location>
        <begin position="52"/>
        <end position="74"/>
    </location>
</feature>
<evidence type="ECO:0000313" key="4">
    <source>
        <dbReference type="Proteomes" id="UP000813385"/>
    </source>
</evidence>
<comment type="caution">
    <text evidence="3">The sequence shown here is derived from an EMBL/GenBank/DDBJ whole genome shotgun (WGS) entry which is preliminary data.</text>
</comment>
<keyword evidence="2" id="KW-1133">Transmembrane helix</keyword>
<sequence>MSRPLEVHTHTSGADTMTNSEGVWAFGRIKKMHIIISRPQTCHAPYENEPLATVEASSPRTDAKETPTLPRGRTRGLRGYRRPLLVQHILAVALFFLFFHCGNAITRPMSWKAHLDSQITRHGSRLPVILPDLRALARPLVGRESSYTEFRVIEYNTRRIPPSDTVTPCSVA</sequence>
<proteinExistence type="predicted"/>
<dbReference type="AlphaFoldDB" id="A0A8K0WYW2"/>
<evidence type="ECO:0000256" key="2">
    <source>
        <dbReference type="SAM" id="Phobius"/>
    </source>
</evidence>
<gene>
    <name evidence="3" type="ORF">B0T11DRAFT_135301</name>
</gene>
<protein>
    <recommendedName>
        <fullName evidence="5">Transmembrane protein</fullName>
    </recommendedName>
</protein>
<keyword evidence="2" id="KW-0472">Membrane</keyword>
<dbReference type="Proteomes" id="UP000813385">
    <property type="component" value="Unassembled WGS sequence"/>
</dbReference>
<reference evidence="3" key="1">
    <citation type="journal article" date="2021" name="Nat. Commun.">
        <title>Genetic determinants of endophytism in the Arabidopsis root mycobiome.</title>
        <authorList>
            <person name="Mesny F."/>
            <person name="Miyauchi S."/>
            <person name="Thiergart T."/>
            <person name="Pickel B."/>
            <person name="Atanasova L."/>
            <person name="Karlsson M."/>
            <person name="Huettel B."/>
            <person name="Barry K.W."/>
            <person name="Haridas S."/>
            <person name="Chen C."/>
            <person name="Bauer D."/>
            <person name="Andreopoulos W."/>
            <person name="Pangilinan J."/>
            <person name="LaButti K."/>
            <person name="Riley R."/>
            <person name="Lipzen A."/>
            <person name="Clum A."/>
            <person name="Drula E."/>
            <person name="Henrissat B."/>
            <person name="Kohler A."/>
            <person name="Grigoriev I.V."/>
            <person name="Martin F.M."/>
            <person name="Hacquard S."/>
        </authorList>
    </citation>
    <scope>NUCLEOTIDE SEQUENCE</scope>
    <source>
        <strain evidence="3">MPI-CAGE-AT-0016</strain>
    </source>
</reference>
<name>A0A8K0WYW2_9PEZI</name>
<keyword evidence="4" id="KW-1185">Reference proteome</keyword>
<evidence type="ECO:0000256" key="1">
    <source>
        <dbReference type="SAM" id="MobiDB-lite"/>
    </source>
</evidence>
<keyword evidence="2" id="KW-0812">Transmembrane</keyword>
<feature type="transmembrane region" description="Helical" evidence="2">
    <location>
        <begin position="85"/>
        <end position="105"/>
    </location>
</feature>
<evidence type="ECO:0000313" key="3">
    <source>
        <dbReference type="EMBL" id="KAH7349862.1"/>
    </source>
</evidence>
<evidence type="ECO:0008006" key="5">
    <source>
        <dbReference type="Google" id="ProtNLM"/>
    </source>
</evidence>
<accession>A0A8K0WYW2</accession>
<organism evidence="3 4">
    <name type="scientific">Plectosphaerella cucumerina</name>
    <dbReference type="NCBI Taxonomy" id="40658"/>
    <lineage>
        <taxon>Eukaryota</taxon>
        <taxon>Fungi</taxon>
        <taxon>Dikarya</taxon>
        <taxon>Ascomycota</taxon>
        <taxon>Pezizomycotina</taxon>
        <taxon>Sordariomycetes</taxon>
        <taxon>Hypocreomycetidae</taxon>
        <taxon>Glomerellales</taxon>
        <taxon>Plectosphaerellaceae</taxon>
        <taxon>Plectosphaerella</taxon>
    </lineage>
</organism>
<dbReference type="EMBL" id="JAGPXD010000006">
    <property type="protein sequence ID" value="KAH7349862.1"/>
    <property type="molecule type" value="Genomic_DNA"/>
</dbReference>